<evidence type="ECO:0000313" key="2">
    <source>
        <dbReference type="EMBL" id="KAK2816691.1"/>
    </source>
</evidence>
<proteinExistence type="predicted"/>
<organism evidence="2 3">
    <name type="scientific">Tachysurus vachellii</name>
    <name type="common">Darkbarbel catfish</name>
    <name type="synonym">Pelteobagrus vachellii</name>
    <dbReference type="NCBI Taxonomy" id="175792"/>
    <lineage>
        <taxon>Eukaryota</taxon>
        <taxon>Metazoa</taxon>
        <taxon>Chordata</taxon>
        <taxon>Craniata</taxon>
        <taxon>Vertebrata</taxon>
        <taxon>Euteleostomi</taxon>
        <taxon>Actinopterygii</taxon>
        <taxon>Neopterygii</taxon>
        <taxon>Teleostei</taxon>
        <taxon>Ostariophysi</taxon>
        <taxon>Siluriformes</taxon>
        <taxon>Bagridae</taxon>
        <taxon>Tachysurus</taxon>
    </lineage>
</organism>
<name>A0AA88LL40_TACVA</name>
<gene>
    <name evidence="2" type="ORF">Q7C36_022962</name>
</gene>
<dbReference type="EMBL" id="JAVHJS010000025">
    <property type="protein sequence ID" value="KAK2816691.1"/>
    <property type="molecule type" value="Genomic_DNA"/>
</dbReference>
<feature type="compositionally biased region" description="Basic and acidic residues" evidence="1">
    <location>
        <begin position="11"/>
        <end position="21"/>
    </location>
</feature>
<feature type="region of interest" description="Disordered" evidence="1">
    <location>
        <begin position="1"/>
        <end position="48"/>
    </location>
</feature>
<keyword evidence="3" id="KW-1185">Reference proteome</keyword>
<evidence type="ECO:0000256" key="1">
    <source>
        <dbReference type="SAM" id="MobiDB-lite"/>
    </source>
</evidence>
<comment type="caution">
    <text evidence="2">The sequence shown here is derived from an EMBL/GenBank/DDBJ whole genome shotgun (WGS) entry which is preliminary data.</text>
</comment>
<evidence type="ECO:0000313" key="3">
    <source>
        <dbReference type="Proteomes" id="UP001187315"/>
    </source>
</evidence>
<reference evidence="2" key="1">
    <citation type="submission" date="2023-08" db="EMBL/GenBank/DDBJ databases">
        <title>Pelteobagrus vachellii genome.</title>
        <authorList>
            <person name="Liu H."/>
        </authorList>
    </citation>
    <scope>NUCLEOTIDE SEQUENCE</scope>
    <source>
        <strain evidence="2">PRFRI_2022a</strain>
        <tissue evidence="2">Muscle</tissue>
    </source>
</reference>
<sequence>MSDEELPSTSGEREGEKEQDRPFQLAPPPKARIKETTEDPEYEEKRNADRANRFEFLLKQTELFAHFIQPASAKSPTSPLKRTVNVTLRLYASTKSEVQTNISLLMEEIKQLQVNYTELLVGNYKLQAKLDDAEWKTLNVNFTMNNKKHQYRLLYHNLVQELTNTGGTSQWKVKHKTATYFSNRRQDARNELMRKYRENIRLQKMVSILRAKETAEHFPCTSPKPL</sequence>
<feature type="compositionally biased region" description="Basic and acidic residues" evidence="1">
    <location>
        <begin position="32"/>
        <end position="48"/>
    </location>
</feature>
<dbReference type="AlphaFoldDB" id="A0AA88LL40"/>
<protein>
    <submittedName>
        <fullName evidence="2">Uncharacterized protein</fullName>
    </submittedName>
</protein>
<dbReference type="Proteomes" id="UP001187315">
    <property type="component" value="Unassembled WGS sequence"/>
</dbReference>
<accession>A0AA88LL40</accession>